<dbReference type="Pfam" id="PF08241">
    <property type="entry name" value="Methyltransf_11"/>
    <property type="match status" value="1"/>
</dbReference>
<evidence type="ECO:0000313" key="3">
    <source>
        <dbReference type="Proteomes" id="UP000464214"/>
    </source>
</evidence>
<dbReference type="InterPro" id="IPR029063">
    <property type="entry name" value="SAM-dependent_MTases_sf"/>
</dbReference>
<dbReference type="RefSeq" id="WP_160693915.1">
    <property type="nucleotide sequence ID" value="NZ_CP047897.1"/>
</dbReference>
<evidence type="ECO:0000259" key="1">
    <source>
        <dbReference type="Pfam" id="PF08241"/>
    </source>
</evidence>
<dbReference type="InterPro" id="IPR013216">
    <property type="entry name" value="Methyltransf_11"/>
</dbReference>
<dbReference type="SUPFAM" id="SSF53335">
    <property type="entry name" value="S-adenosyl-L-methionine-dependent methyltransferases"/>
    <property type="match status" value="1"/>
</dbReference>
<protein>
    <submittedName>
        <fullName evidence="2">Methyltransferase domain-containing protein</fullName>
    </submittedName>
</protein>
<evidence type="ECO:0000313" key="2">
    <source>
        <dbReference type="EMBL" id="QHL88992.1"/>
    </source>
</evidence>
<dbReference type="Proteomes" id="UP000464214">
    <property type="component" value="Chromosome"/>
</dbReference>
<dbReference type="GO" id="GO:0008757">
    <property type="term" value="F:S-adenosylmethionine-dependent methyltransferase activity"/>
    <property type="evidence" value="ECO:0007669"/>
    <property type="project" value="InterPro"/>
</dbReference>
<dbReference type="Gene3D" id="3.40.50.150">
    <property type="entry name" value="Vaccinia Virus protein VP39"/>
    <property type="match status" value="1"/>
</dbReference>
<keyword evidence="2" id="KW-0808">Transferase</keyword>
<dbReference type="EMBL" id="CP047897">
    <property type="protein sequence ID" value="QHL88992.1"/>
    <property type="molecule type" value="Genomic_DNA"/>
</dbReference>
<dbReference type="CDD" id="cd02440">
    <property type="entry name" value="AdoMet_MTases"/>
    <property type="match status" value="1"/>
</dbReference>
<feature type="domain" description="Methyltransferase type 11" evidence="1">
    <location>
        <begin position="42"/>
        <end position="136"/>
    </location>
</feature>
<keyword evidence="2" id="KW-0489">Methyltransferase</keyword>
<gene>
    <name evidence="2" type="ORF">GU926_16765</name>
</gene>
<keyword evidence="3" id="KW-1185">Reference proteome</keyword>
<proteinExistence type="predicted"/>
<dbReference type="AlphaFoldDB" id="A0A6P1P3M1"/>
<dbReference type="GO" id="GO:0032259">
    <property type="term" value="P:methylation"/>
    <property type="evidence" value="ECO:0007669"/>
    <property type="project" value="UniProtKB-KW"/>
</dbReference>
<accession>A0A6P1P3M1</accession>
<dbReference type="PANTHER" id="PTHR43861">
    <property type="entry name" value="TRANS-ACONITATE 2-METHYLTRANSFERASE-RELATED"/>
    <property type="match status" value="1"/>
</dbReference>
<organism evidence="2 3">
    <name type="scientific">Nibribacter ruber</name>
    <dbReference type="NCBI Taxonomy" id="2698458"/>
    <lineage>
        <taxon>Bacteria</taxon>
        <taxon>Pseudomonadati</taxon>
        <taxon>Bacteroidota</taxon>
        <taxon>Cytophagia</taxon>
        <taxon>Cytophagales</taxon>
        <taxon>Hymenobacteraceae</taxon>
        <taxon>Nibribacter</taxon>
    </lineage>
</organism>
<sequence length="211" mass="24039">MDIQQAYNLWSAQYDTNKNRTRDLEALALQEITQPIQFKRCLEIGCGTGKNTTWLATRAQQVTAVDFSEQMLAKAKAKVPADHVQFHQADITHPWSFATYAYDLITFSLVLEHIEQLSPIFEKANQALAPNGRIYVGELHPFKQYKGTKARFDSEEGTTELTCFTHHLSDFTNAAKQHGLVVDSLQEFFDEEDKTTIPRILSLVFKKGKLK</sequence>
<reference evidence="2 3" key="1">
    <citation type="submission" date="2020-01" db="EMBL/GenBank/DDBJ databases">
        <authorList>
            <person name="Kim M."/>
        </authorList>
    </citation>
    <scope>NUCLEOTIDE SEQUENCE [LARGE SCALE GENOMIC DNA]</scope>
    <source>
        <strain evidence="2 3">BT10</strain>
    </source>
</reference>
<dbReference type="KEGG" id="nib:GU926_16765"/>
<name>A0A6P1P3M1_9BACT</name>